<feature type="compositionally biased region" description="Polar residues" evidence="1">
    <location>
        <begin position="2133"/>
        <end position="2147"/>
    </location>
</feature>
<feature type="region of interest" description="Disordered" evidence="1">
    <location>
        <begin position="886"/>
        <end position="918"/>
    </location>
</feature>
<feature type="compositionally biased region" description="Basic and acidic residues" evidence="1">
    <location>
        <begin position="2700"/>
        <end position="2712"/>
    </location>
</feature>
<dbReference type="OMA" id="PRIMAAW"/>
<feature type="compositionally biased region" description="Basic and acidic residues" evidence="1">
    <location>
        <begin position="906"/>
        <end position="917"/>
    </location>
</feature>
<feature type="region of interest" description="Disordered" evidence="1">
    <location>
        <begin position="2033"/>
        <end position="2054"/>
    </location>
</feature>
<feature type="compositionally biased region" description="Basic and acidic residues" evidence="1">
    <location>
        <begin position="141"/>
        <end position="150"/>
    </location>
</feature>
<accession>F0VD26</accession>
<feature type="region of interest" description="Disordered" evidence="1">
    <location>
        <begin position="310"/>
        <end position="351"/>
    </location>
</feature>
<feature type="compositionally biased region" description="Basic and acidic residues" evidence="1">
    <location>
        <begin position="1174"/>
        <end position="1186"/>
    </location>
</feature>
<feature type="region of interest" description="Disordered" evidence="1">
    <location>
        <begin position="43"/>
        <end position="63"/>
    </location>
</feature>
<feature type="region of interest" description="Disordered" evidence="1">
    <location>
        <begin position="76"/>
        <end position="280"/>
    </location>
</feature>
<dbReference type="InterPro" id="IPR051144">
    <property type="entry name" value="Formin_homology_domain"/>
</dbReference>
<keyword evidence="5" id="KW-1185">Reference proteome</keyword>
<feature type="compositionally biased region" description="Basic and acidic residues" evidence="1">
    <location>
        <begin position="165"/>
        <end position="193"/>
    </location>
</feature>
<feature type="region of interest" description="Disordered" evidence="1">
    <location>
        <begin position="1174"/>
        <end position="1193"/>
    </location>
</feature>
<evidence type="ECO:0000313" key="4">
    <source>
        <dbReference type="EMBL" id="CEL65491.1"/>
    </source>
</evidence>
<feature type="compositionally biased region" description="Low complexity" evidence="1">
    <location>
        <begin position="1370"/>
        <end position="1389"/>
    </location>
</feature>
<name>F0VD26_NEOCL</name>
<feature type="compositionally biased region" description="Low complexity" evidence="1">
    <location>
        <begin position="1601"/>
        <end position="1612"/>
    </location>
</feature>
<dbReference type="PROSITE" id="PS51444">
    <property type="entry name" value="FH2"/>
    <property type="match status" value="1"/>
</dbReference>
<dbReference type="SUPFAM" id="SSF101447">
    <property type="entry name" value="Formin homology 2 domain (FH2 domain)"/>
    <property type="match status" value="1"/>
</dbReference>
<feature type="region of interest" description="Disordered" evidence="1">
    <location>
        <begin position="2581"/>
        <end position="2644"/>
    </location>
</feature>
<dbReference type="Pfam" id="PF02181">
    <property type="entry name" value="FH2"/>
    <property type="match status" value="1"/>
</dbReference>
<feature type="compositionally biased region" description="Basic and acidic residues" evidence="1">
    <location>
        <begin position="1137"/>
        <end position="1151"/>
    </location>
</feature>
<feature type="region of interest" description="Disordered" evidence="1">
    <location>
        <begin position="930"/>
        <end position="953"/>
    </location>
</feature>
<dbReference type="PANTHER" id="PTHR45733">
    <property type="entry name" value="FORMIN-J"/>
    <property type="match status" value="1"/>
</dbReference>
<dbReference type="InterPro" id="IPR015425">
    <property type="entry name" value="FH2_Formin"/>
</dbReference>
<feature type="compositionally biased region" description="Low complexity" evidence="1">
    <location>
        <begin position="2757"/>
        <end position="2769"/>
    </location>
</feature>
<feature type="region of interest" description="Disordered" evidence="1">
    <location>
        <begin position="2725"/>
        <end position="2804"/>
    </location>
</feature>
<gene>
    <name evidence="4" type="ORF">BN1204_013340</name>
    <name evidence="3" type="ORF">NCLIV_013340</name>
</gene>
<feature type="region of interest" description="Disordered" evidence="1">
    <location>
        <begin position="1"/>
        <end position="27"/>
    </location>
</feature>
<feature type="compositionally biased region" description="Basic and acidic residues" evidence="1">
    <location>
        <begin position="393"/>
        <end position="405"/>
    </location>
</feature>
<dbReference type="RefSeq" id="XP_003881574.1">
    <property type="nucleotide sequence ID" value="XM_003881525.1"/>
</dbReference>
<feature type="compositionally biased region" description="Polar residues" evidence="1">
    <location>
        <begin position="332"/>
        <end position="341"/>
    </location>
</feature>
<feature type="compositionally biased region" description="Gly residues" evidence="1">
    <location>
        <begin position="1484"/>
        <end position="1497"/>
    </location>
</feature>
<feature type="region of interest" description="Disordered" evidence="1">
    <location>
        <begin position="3078"/>
        <end position="3130"/>
    </location>
</feature>
<dbReference type="Proteomes" id="UP000007494">
    <property type="component" value="Chromosome V"/>
</dbReference>
<feature type="compositionally biased region" description="Basic and acidic residues" evidence="1">
    <location>
        <begin position="87"/>
        <end position="116"/>
    </location>
</feature>
<feature type="compositionally biased region" description="Basic and acidic residues" evidence="1">
    <location>
        <begin position="1314"/>
        <end position="1333"/>
    </location>
</feature>
<feature type="compositionally biased region" description="Basic and acidic residues" evidence="1">
    <location>
        <begin position="2600"/>
        <end position="2613"/>
    </location>
</feature>
<dbReference type="InterPro" id="IPR042201">
    <property type="entry name" value="FH2_Formin_sf"/>
</dbReference>
<feature type="region of interest" description="Disordered" evidence="1">
    <location>
        <begin position="2820"/>
        <end position="3066"/>
    </location>
</feature>
<feature type="compositionally biased region" description="Low complexity" evidence="1">
    <location>
        <begin position="2195"/>
        <end position="2206"/>
    </location>
</feature>
<evidence type="ECO:0000313" key="5">
    <source>
        <dbReference type="Proteomes" id="UP000007494"/>
    </source>
</evidence>
<feature type="compositionally biased region" description="Low complexity" evidence="1">
    <location>
        <begin position="2624"/>
        <end position="2644"/>
    </location>
</feature>
<evidence type="ECO:0000256" key="1">
    <source>
        <dbReference type="SAM" id="MobiDB-lite"/>
    </source>
</evidence>
<feature type="compositionally biased region" description="Low complexity" evidence="1">
    <location>
        <begin position="2820"/>
        <end position="2832"/>
    </location>
</feature>
<feature type="compositionally biased region" description="Basic and acidic residues" evidence="1">
    <location>
        <begin position="48"/>
        <end position="63"/>
    </location>
</feature>
<evidence type="ECO:0000313" key="3">
    <source>
        <dbReference type="EMBL" id="CBZ51541.1"/>
    </source>
</evidence>
<reference evidence="5" key="3">
    <citation type="journal article" date="2012" name="PLoS Pathog.">
        <title>Comparative genomics of the apicomplexan parasites Toxoplasma gondii and Neospora caninum: Coccidia differing in host range and transmission strategy.</title>
        <authorList>
            <person name="Reid A.J."/>
            <person name="Vermont S.J."/>
            <person name="Cotton J.A."/>
            <person name="Harris D."/>
            <person name="Hill-Cawthorne G.A."/>
            <person name="Konen-Waisman S."/>
            <person name="Latham S.M."/>
            <person name="Mourier T."/>
            <person name="Norton R."/>
            <person name="Quail M.A."/>
            <person name="Sanders M."/>
            <person name="Shanmugam D."/>
            <person name="Sohal A."/>
            <person name="Wasmuth J.D."/>
            <person name="Brunk B."/>
            <person name="Grigg M.E."/>
            <person name="Howard J.C."/>
            <person name="Parkinson J."/>
            <person name="Roos D.S."/>
            <person name="Trees A.J."/>
            <person name="Berriman M."/>
            <person name="Pain A."/>
            <person name="Wastling J.M."/>
        </authorList>
    </citation>
    <scope>NUCLEOTIDE SEQUENCE [LARGE SCALE GENOMIC DNA]</scope>
    <source>
        <strain evidence="5">Liverpool</strain>
    </source>
</reference>
<feature type="region of interest" description="Disordered" evidence="1">
    <location>
        <begin position="367"/>
        <end position="405"/>
    </location>
</feature>
<feature type="compositionally biased region" description="Polar residues" evidence="1">
    <location>
        <begin position="7"/>
        <end position="22"/>
    </location>
</feature>
<evidence type="ECO:0000259" key="2">
    <source>
        <dbReference type="PROSITE" id="PS51444"/>
    </source>
</evidence>
<proteinExistence type="predicted"/>
<feature type="compositionally biased region" description="Basic and acidic residues" evidence="1">
    <location>
        <begin position="1645"/>
        <end position="1658"/>
    </location>
</feature>
<dbReference type="eggNOG" id="ENOG502QYUP">
    <property type="taxonomic scope" value="Eukaryota"/>
</dbReference>
<dbReference type="Gene3D" id="1.20.58.2220">
    <property type="entry name" value="Formin, FH2 domain"/>
    <property type="match status" value="1"/>
</dbReference>
<feature type="compositionally biased region" description="Basic and acidic residues" evidence="1">
    <location>
        <begin position="2974"/>
        <end position="3001"/>
    </location>
</feature>
<dbReference type="VEuPathDB" id="ToxoDB:NCLIV_013340"/>
<feature type="compositionally biased region" description="Basic and acidic residues" evidence="1">
    <location>
        <begin position="3013"/>
        <end position="3027"/>
    </location>
</feature>
<sequence length="3130" mass="324773">MMPGTLSEVQNVSRSLSPSGLQSPDALQLSSPALAPICRVASQSSRLELSRVRGEDQEAESAERCLRNAAKERARQAKGLWKASGEGLRRAKTPEKRRTTRRDNDDSARAETETCHTRRHSTPLRGTRLLTKHPNNCPTHHAVETEDSRFEAGSASRPPPAMESSRLECRGRRRAADGEHARGGDCRTSRDENGDASASLGSPARHVGRAGGDRQPSSRRGARQSAEEEEADQDGQEPNWYQWRDEGDFLDEAVPSSWERGDGEPKGEGSAGSAQQALVPLGVSAARQGLHRSQSQAFCRPASLRKPRLLLRHPSFPESSGAPSPLSFASHALSSELSRSAHSPGDASAALPRCSAANSSAFFFSSSLRRSSRSRVCGDESEGAAAVSSGEGGEARRGGERRGDSLLKARSPSFFRYSKRQSPSWDRFCAFSPTAMDVRLLSRDGEGEDRQTVEAGRQRSPGNLTRLMSPWSRSWRLSEAGEDVSGVDLQGARPEDPCDPGRNVSLPSLHSRQSWRRFPPLSPTSRLRSTSPFSSSPLVKARELWRRLSRGRSSREALENSKCGGSGSEPPSPAFDRTLSSGDLPLFPTQKSVSVVSPSFWSFSSPASADSLQNSLATLCSSVAEGRGPRNACARGESSPESLLFASLSAGAETDLANSGDKTSLSRSTLAYTTCVQSLGEESASEAKEDGKENRGGRGAKLRRSPEAEMRRGATSPSSLSVLSQSLVFTEKAAFLRRPSAKAGVASPSASPRGSRFYDVSPSLLRSLSPSPVYRGRSVSSGSFADPAFLREISDPSSPLGASAESRIASVSRNDLSWFLEAAQTPSAQHGLLEALQEAREKEGQGDKAARLARLETAVRAVCSLQGDAEALQLLSKHASRFLAEGSQHKLPDEQQTQGGTYTKTETPEEKDADRSSPLHLVDMASLFSAGKGDARPEEADEETDRGGLPVAHSFRLAPGSLLTVLSEEPSRWQSAPETVLAPAGLRQPAGRGVAHIERERRTGHKAAARCAPRRLLSLFPLPDLSPSASRHGEAQDPGLFSCPVLRTRTYACGLVTDAAAEGPQGDSAPFGPPTPGPGAEGLRRVSEKRSTEHRGEKKRNAGDGDDGKGDRGDRRQGAGPLEDRLPTVATAAACHGRGDKEENGDKKGDSGAENQDSLTGLVLSAVQRAMSMHRDTGGEKGEGEASTKQGAKQNVRLQHLLLQLENLSETLKTAIHEQQAEGVSETEDSDKGASATKEAQEKQAAGPDPVADAGTPERASSRCPELDSPASPPSSTGAVGEAGTPVQGPENHEKDKRSIAHASFASSPSAPPERVDSSSTEAEHSSPPKRLADVSVQTDDALHSPLSSSQSLSSEVSKCASPSTGPRLPSSSVPGAAAASKPCGKGKPSGPPPGALSATAASAKAAPEEAAGPPGQAPSAPKKGPGKPPGAPKAPTGQASSADVASKKGGPGPPPGAGKGPPGGKGPPVGKGPPGGKGPPPGKGGGPKAKGVGGLAGPRFLIPEKHVPKPPPGFKAATKLQWTPLPEDKVSGTVFEGLLDRYSLASPSAHAESEDARLASSVSAAERESETRGAAPQESAGDERNGKLSPPCEGQGASEAACGQTAASGAAEKLHEDSKRIASSGAPSSASPSFERSAESSLRGSEKRGGKEGESKGENGAVAADAGSETPFSSAPLKQPFRYRLDFVQLFDLFYHDEKELLLKAKKSVAASPGENGGPAKKNSGVLDAKASQNVEICLKKYKLSTVDDFKALAAQIDDPTTLAIDSNLADNITQYWPEPSAAEALKAKTPEEVLHMPAADQLYFTLIKHVSLGSEKLNFFLQRRAVDEELESKREKLNKYCQAISHLDNILDSDAFKGILGLVVRLGNCVNRGSKEGFGFKLKDFVGQLASCTSKDRSTNLFRVLVQTVLEQNPAACEEMRVLQEVDAAKGTDLKDLLQFGDIEKKLSAWTKQIGDRRSAFGGAAGKMEKWIESREALLGELKKKAEDAEDLQLRLRGLMGLTKADCVWPEPLRWFGQFYSHFETTAKEYRGAKDRDRQKAEREAKKKNDVLRRASTIAATTISPTQDKPTVSVPFRPSVLDPALASLPSGTQSRFPPLSPSGSGGASGGNFFSGVGAPFQSSSLPLQRYNTYANHGNSGKTQASFHPLSPLSPGAASKSGAKGRRAGEAGKLTRVLEGSAERSSVAGDDAGPETPAAGENAAGEGKENNVGSDAQAGSGVAKTAGENAAGEGKENNVGSDAQAGSGVAKTAGENAAGEGKENNVGSDAQAGSGVAKTAGENAAGEGKENNVGSDAQAGSGVAKTAGENAAGEGKENNVGSDAQAGSGVAKTAGENAAGEGKENNVGSDAQAGSGVAKTAGENAAGEGKENNVGSDAQAGSGVAKTAGENAAGEGKENNVGSDAQAGSGVAKTAGENAAGEGKENNVGSDAQAGSGVAKTAGGNAAGEGKENNVGSDAQAGSGVAKTAGENAAGEGKENNVGSDAQAGSGVAKTAGENAAGEGEADGTSARNSGLETGEDQAEDGPLERTDARQSEETRTQEEPEEDAANLMASVDEEGRGLAPRIMAAWAQARSPHLGRYQGRKRGGRGLVNFPAFLRDKTKKTAREGAHSSHSTPSPCEARAAGAAAGGTPLPSCPAAPAAGTAPLAFHSVLGVSSLPAPSGCSSPTQFMFPFSKVPRPTAPSDRRARSVPGGESAEPREHTSEDVGKTLECASAASLFVSASPSLGPEKKGRDEKAEVVQKGRGDKATAAVPRSKAALPSSPAPANTPRCQGPRHPLRSVRAAAGEPSTSGPVPFSPELDKEWVRCGGGYCRQSDSSLGAGAASSAARGQHREVGRGPAASSHSSSALVFGAGGSRASLGRQAPAGADEAHRPEALPDSAKLARRRSHGAEETETGKAVLGKVSKMSGKGFSAGNFQSAVDHQASRPLREPVTVSERDFSEAGHQRESNKASGEAELEGMAKEAGAVDQARKRMEATRDGETGSSALERKECHTSRFCDGGRGGAEGPGKDFERSAAGDSVRKVRTRVTGGREGSIERQATNPYIAANVPRHPRRCDPGGRGTLVRNVLVDFPSSGSGISSQSANGSGHCESEPSDAGEVAGRARSGCEPRVAAVRENLGDPERS</sequence>
<feature type="compositionally biased region" description="Gly residues" evidence="1">
    <location>
        <begin position="1458"/>
        <end position="1476"/>
    </location>
</feature>
<reference evidence="4" key="4">
    <citation type="journal article" date="2015" name="PLoS ONE">
        <title>Comprehensive Evaluation of Toxoplasma gondii VEG and Neospora caninum LIV Genomes with Tachyzoite Stage Transcriptome and Proteome Defines Novel Transcript Features.</title>
        <authorList>
            <person name="Ramaprasad A."/>
            <person name="Mourier T."/>
            <person name="Naeem R."/>
            <person name="Malas T.B."/>
            <person name="Moussa E."/>
            <person name="Panigrahi A."/>
            <person name="Vermont S.J."/>
            <person name="Otto T.D."/>
            <person name="Wastling J."/>
            <person name="Pain A."/>
        </authorList>
    </citation>
    <scope>NUCLEOTIDE SEQUENCE</scope>
    <source>
        <strain evidence="4">Liverpool</strain>
    </source>
</reference>
<feature type="region of interest" description="Disordered" evidence="1">
    <location>
        <begin position="482"/>
        <end position="509"/>
    </location>
</feature>
<dbReference type="InParanoid" id="F0VD26"/>
<dbReference type="OrthoDB" id="332778at2759"/>
<feature type="region of interest" description="Disordered" evidence="1">
    <location>
        <begin position="681"/>
        <end position="717"/>
    </location>
</feature>
<feature type="domain" description="FH2" evidence="2">
    <location>
        <begin position="1645"/>
        <end position="2051"/>
    </location>
</feature>
<feature type="compositionally biased region" description="Basic and acidic residues" evidence="1">
    <location>
        <begin position="1082"/>
        <end position="1126"/>
    </location>
</feature>
<feature type="compositionally biased region" description="Low complexity" evidence="1">
    <location>
        <begin position="516"/>
        <end position="534"/>
    </location>
</feature>
<feature type="region of interest" description="Disordered" evidence="1">
    <location>
        <begin position="2661"/>
        <end position="2713"/>
    </location>
</feature>
<feature type="region of interest" description="Disordered" evidence="1">
    <location>
        <begin position="515"/>
        <end position="534"/>
    </location>
</feature>
<feature type="region of interest" description="Disordered" evidence="1">
    <location>
        <begin position="2133"/>
        <end position="2561"/>
    </location>
</feature>
<feature type="region of interest" description="Disordered" evidence="1">
    <location>
        <begin position="1217"/>
        <end position="1516"/>
    </location>
</feature>
<feature type="compositionally biased region" description="Polar residues" evidence="1">
    <location>
        <begin position="894"/>
        <end position="905"/>
    </location>
</feature>
<dbReference type="GeneID" id="13443850"/>
<reference evidence="3" key="2">
    <citation type="submission" date="2011-03" db="EMBL/GenBank/DDBJ databases">
        <title>Comparative genomics and transcriptomics of Neospora caninum and Toxoplasma gondii.</title>
        <authorList>
            <person name="Reid A.J."/>
            <person name="Sohal A."/>
            <person name="Harris D."/>
            <person name="Quail M."/>
            <person name="Sanders M."/>
            <person name="Berriman M."/>
            <person name="Wastling J.M."/>
            <person name="Pain A."/>
        </authorList>
    </citation>
    <scope>NUCLEOTIDE SEQUENCE</scope>
    <source>
        <strain evidence="3">Liverpool</strain>
    </source>
</reference>
<feature type="compositionally biased region" description="Basic and acidic residues" evidence="1">
    <location>
        <begin position="2928"/>
        <end position="2954"/>
    </location>
</feature>
<feature type="compositionally biased region" description="Basic and acidic residues" evidence="1">
    <location>
        <begin position="443"/>
        <end position="452"/>
    </location>
</feature>
<feature type="region of interest" description="Disordered" evidence="1">
    <location>
        <begin position="2086"/>
        <end position="2109"/>
    </location>
</feature>
<feature type="compositionally biased region" description="Low complexity" evidence="1">
    <location>
        <begin position="1623"/>
        <end position="1634"/>
    </location>
</feature>
<dbReference type="EMBL" id="LN714479">
    <property type="protein sequence ID" value="CEL65491.1"/>
    <property type="molecule type" value="Genomic_DNA"/>
</dbReference>
<protein>
    <submittedName>
        <fullName evidence="4">Formin FRM3</fullName>
    </submittedName>
</protein>
<feature type="compositionally biased region" description="Basic and acidic residues" evidence="1">
    <location>
        <begin position="2732"/>
        <end position="2751"/>
    </location>
</feature>
<feature type="region of interest" description="Disordered" evidence="1">
    <location>
        <begin position="1547"/>
        <end position="1676"/>
    </location>
</feature>
<feature type="compositionally biased region" description="Low complexity" evidence="1">
    <location>
        <begin position="1344"/>
        <end position="1358"/>
    </location>
</feature>
<reference evidence="3" key="1">
    <citation type="submission" date="2011-02" db="EMBL/GenBank/DDBJ databases">
        <authorList>
            <person name="Aslett M."/>
        </authorList>
    </citation>
    <scope>NUCLEOTIDE SEQUENCE</scope>
    <source>
        <strain evidence="3">Liverpool</strain>
    </source>
</reference>
<feature type="region of interest" description="Disordered" evidence="1">
    <location>
        <begin position="1062"/>
        <end position="1159"/>
    </location>
</feature>
<feature type="compositionally biased region" description="Low complexity" evidence="1">
    <location>
        <begin position="3079"/>
        <end position="3093"/>
    </location>
</feature>
<dbReference type="EMBL" id="FR823386">
    <property type="protein sequence ID" value="CBZ51541.1"/>
    <property type="molecule type" value="Genomic_DNA"/>
</dbReference>
<feature type="compositionally biased region" description="Low complexity" evidence="1">
    <location>
        <begin position="1396"/>
        <end position="1424"/>
    </location>
</feature>
<feature type="compositionally biased region" description="Basic and acidic residues" evidence="1">
    <location>
        <begin position="685"/>
        <end position="696"/>
    </location>
</feature>
<feature type="compositionally biased region" description="Basic and acidic residues" evidence="1">
    <location>
        <begin position="2528"/>
        <end position="2544"/>
    </location>
</feature>
<organism evidence="3 5">
    <name type="scientific">Neospora caninum (strain Liverpool)</name>
    <dbReference type="NCBI Taxonomy" id="572307"/>
    <lineage>
        <taxon>Eukaryota</taxon>
        <taxon>Sar</taxon>
        <taxon>Alveolata</taxon>
        <taxon>Apicomplexa</taxon>
        <taxon>Conoidasida</taxon>
        <taxon>Coccidia</taxon>
        <taxon>Eucoccidiorida</taxon>
        <taxon>Eimeriorina</taxon>
        <taxon>Sarcocystidae</taxon>
        <taxon>Neospora</taxon>
    </lineage>
</organism>
<feature type="region of interest" description="Disordered" evidence="1">
    <location>
        <begin position="555"/>
        <end position="583"/>
    </location>
</feature>
<feature type="region of interest" description="Disordered" evidence="1">
    <location>
        <begin position="443"/>
        <end position="467"/>
    </location>
</feature>